<comment type="caution">
    <text evidence="4">The sequence shown here is derived from an EMBL/GenBank/DDBJ whole genome shotgun (WGS) entry which is preliminary data.</text>
</comment>
<dbReference type="GO" id="GO:0052706">
    <property type="term" value="F:L-histidine N(alpha)-methyltransferase activity"/>
    <property type="evidence" value="ECO:0007669"/>
    <property type="project" value="UniProtKB-EC"/>
</dbReference>
<name>A0ABW0RXH3_9BURK</name>
<dbReference type="Pfam" id="PF10017">
    <property type="entry name" value="Methyltransf_33"/>
    <property type="match status" value="1"/>
</dbReference>
<dbReference type="PANTHER" id="PTHR43397">
    <property type="entry name" value="ERGOTHIONEINE BIOSYNTHESIS PROTEIN 1"/>
    <property type="match status" value="1"/>
</dbReference>
<dbReference type="InterPro" id="IPR035094">
    <property type="entry name" value="EgtD"/>
</dbReference>
<dbReference type="EC" id="2.1.1.44" evidence="4"/>
<dbReference type="SUPFAM" id="SSF53335">
    <property type="entry name" value="S-adenosyl-L-methionine-dependent methyltransferases"/>
    <property type="match status" value="1"/>
</dbReference>
<sequence>MLNRSTEAPSLDVPFDTSAEGLRLRAELEAGLRAPHACISPKFLYDALGSKLFEAICEVPEYYPTRTEAAIFERHGAEIARAVGTGSTLIDLGAGNCAKAARLFPLLHPAQYVPVDISADFLQDAVERLQQRFRHIEMNPLGMDFSGGDWRLPDVVRQEHRLFFYPGSSIGNFSPEDALAFLRRVRAQCGPDGGILIGIDLAKEHAVLDAAYDDALGVTAAFNLNVLRHANLLLGADFDIRAWRHHGFYNEREGRVEMHLEARRSQQVTWRGGSRRFEAGERIHTENSYKYRPAAAVGLLEQAGFAAAGVWTDERGWFAVIHARAIPPGALH</sequence>
<dbReference type="GO" id="GO:0032259">
    <property type="term" value="P:methylation"/>
    <property type="evidence" value="ECO:0007669"/>
    <property type="project" value="UniProtKB-KW"/>
</dbReference>
<dbReference type="NCBIfam" id="TIGR03438">
    <property type="entry name" value="egtD_ergothio"/>
    <property type="match status" value="1"/>
</dbReference>
<keyword evidence="5" id="KW-1185">Reference proteome</keyword>
<keyword evidence="1 4" id="KW-0489">Methyltransferase</keyword>
<protein>
    <submittedName>
        <fullName evidence="4">L-histidine N(Alpha)-methyltransferase</fullName>
        <ecNumber evidence="4">2.1.1.44</ecNumber>
    </submittedName>
</protein>
<feature type="domain" description="Histidine-specific methyltransferase SAM-dependent" evidence="3">
    <location>
        <begin position="25"/>
        <end position="324"/>
    </location>
</feature>
<dbReference type="PIRSF" id="PIRSF018005">
    <property type="entry name" value="UCP018005"/>
    <property type="match status" value="1"/>
</dbReference>
<organism evidence="4 5">
    <name type="scientific">Massilia aerilata</name>
    <dbReference type="NCBI Taxonomy" id="453817"/>
    <lineage>
        <taxon>Bacteria</taxon>
        <taxon>Pseudomonadati</taxon>
        <taxon>Pseudomonadota</taxon>
        <taxon>Betaproteobacteria</taxon>
        <taxon>Burkholderiales</taxon>
        <taxon>Oxalobacteraceae</taxon>
        <taxon>Telluria group</taxon>
        <taxon>Massilia</taxon>
    </lineage>
</organism>
<evidence type="ECO:0000256" key="1">
    <source>
        <dbReference type="ARBA" id="ARBA00022603"/>
    </source>
</evidence>
<keyword evidence="2 4" id="KW-0808">Transferase</keyword>
<dbReference type="InterPro" id="IPR029063">
    <property type="entry name" value="SAM-dependent_MTases_sf"/>
</dbReference>
<evidence type="ECO:0000313" key="5">
    <source>
        <dbReference type="Proteomes" id="UP001596086"/>
    </source>
</evidence>
<evidence type="ECO:0000256" key="2">
    <source>
        <dbReference type="ARBA" id="ARBA00022679"/>
    </source>
</evidence>
<reference evidence="5" key="1">
    <citation type="journal article" date="2019" name="Int. J. Syst. Evol. Microbiol.">
        <title>The Global Catalogue of Microorganisms (GCM) 10K type strain sequencing project: providing services to taxonomists for standard genome sequencing and annotation.</title>
        <authorList>
            <consortium name="The Broad Institute Genomics Platform"/>
            <consortium name="The Broad Institute Genome Sequencing Center for Infectious Disease"/>
            <person name="Wu L."/>
            <person name="Ma J."/>
        </authorList>
    </citation>
    <scope>NUCLEOTIDE SEQUENCE [LARGE SCALE GENOMIC DNA]</scope>
    <source>
        <strain evidence="5">CGMCC 4.5798</strain>
    </source>
</reference>
<dbReference type="PANTHER" id="PTHR43397:SF1">
    <property type="entry name" value="ERGOTHIONEINE BIOSYNTHESIS PROTEIN 1"/>
    <property type="match status" value="1"/>
</dbReference>
<proteinExistence type="predicted"/>
<dbReference type="InterPro" id="IPR017804">
    <property type="entry name" value="MeTrfase_EgtD-like"/>
</dbReference>
<dbReference type="InterPro" id="IPR051128">
    <property type="entry name" value="EgtD_Methyltrsf_superfamily"/>
</dbReference>
<accession>A0ABW0RXH3</accession>
<dbReference type="EMBL" id="JBHSMZ010000001">
    <property type="protein sequence ID" value="MFC5547717.1"/>
    <property type="molecule type" value="Genomic_DNA"/>
</dbReference>
<evidence type="ECO:0000259" key="3">
    <source>
        <dbReference type="Pfam" id="PF10017"/>
    </source>
</evidence>
<dbReference type="Proteomes" id="UP001596086">
    <property type="component" value="Unassembled WGS sequence"/>
</dbReference>
<evidence type="ECO:0000313" key="4">
    <source>
        <dbReference type="EMBL" id="MFC5547717.1"/>
    </source>
</evidence>
<dbReference type="RefSeq" id="WP_379767491.1">
    <property type="nucleotide sequence ID" value="NZ_JBHSMZ010000001.1"/>
</dbReference>
<dbReference type="Gene3D" id="3.40.50.150">
    <property type="entry name" value="Vaccinia Virus protein VP39"/>
    <property type="match status" value="1"/>
</dbReference>
<dbReference type="InterPro" id="IPR019257">
    <property type="entry name" value="MeTrfase_dom"/>
</dbReference>
<gene>
    <name evidence="4" type="primary">egtD</name>
    <name evidence="4" type="ORF">ACFPO9_04220</name>
</gene>